<reference evidence="8 9" key="2">
    <citation type="submission" date="2024-05" db="EMBL/GenBank/DDBJ databases">
        <authorList>
            <person name="Chen Y."/>
            <person name="Shah S."/>
            <person name="Dougan E. K."/>
            <person name="Thang M."/>
            <person name="Chan C."/>
        </authorList>
    </citation>
    <scope>NUCLEOTIDE SEQUENCE [LARGE SCALE GENOMIC DNA]</scope>
</reference>
<dbReference type="PROSITE" id="PS50082">
    <property type="entry name" value="WD_REPEATS_2"/>
    <property type="match status" value="1"/>
</dbReference>
<keyword evidence="1 4" id="KW-0853">WD repeat</keyword>
<comment type="similarity">
    <text evidence="3">Belongs to the THOC3 family.</text>
</comment>
<feature type="compositionally biased region" description="Basic and acidic residues" evidence="5">
    <location>
        <begin position="1440"/>
        <end position="1461"/>
    </location>
</feature>
<dbReference type="Gene3D" id="2.130.10.10">
    <property type="entry name" value="YVTN repeat-like/Quinoprotein amine dehydrogenase"/>
    <property type="match status" value="1"/>
</dbReference>
<feature type="compositionally biased region" description="Basic residues" evidence="5">
    <location>
        <begin position="1413"/>
        <end position="1439"/>
    </location>
</feature>
<dbReference type="Pfam" id="PF00400">
    <property type="entry name" value="WD40"/>
    <property type="match status" value="1"/>
</dbReference>
<feature type="domain" description="PDZ" evidence="6">
    <location>
        <begin position="1791"/>
        <end position="1843"/>
    </location>
</feature>
<proteinExistence type="inferred from homology"/>
<evidence type="ECO:0000256" key="1">
    <source>
        <dbReference type="ARBA" id="ARBA00022574"/>
    </source>
</evidence>
<accession>A0A9P1BQR4</accession>
<dbReference type="OrthoDB" id="340259at2759"/>
<feature type="region of interest" description="Disordered" evidence="5">
    <location>
        <begin position="1191"/>
        <end position="1548"/>
    </location>
</feature>
<feature type="compositionally biased region" description="Basic and acidic residues" evidence="5">
    <location>
        <begin position="1338"/>
        <end position="1357"/>
    </location>
</feature>
<feature type="compositionally biased region" description="Basic and acidic residues" evidence="5">
    <location>
        <begin position="1191"/>
        <end position="1204"/>
    </location>
</feature>
<dbReference type="PANTHER" id="PTHR22839:SF0">
    <property type="entry name" value="THO COMPLEX SUBUNIT 3"/>
    <property type="match status" value="1"/>
</dbReference>
<dbReference type="SUPFAM" id="SSF50978">
    <property type="entry name" value="WD40 repeat-like"/>
    <property type="match status" value="1"/>
</dbReference>
<keyword evidence="2" id="KW-0677">Repeat</keyword>
<organism evidence="7">
    <name type="scientific">Cladocopium goreaui</name>
    <dbReference type="NCBI Taxonomy" id="2562237"/>
    <lineage>
        <taxon>Eukaryota</taxon>
        <taxon>Sar</taxon>
        <taxon>Alveolata</taxon>
        <taxon>Dinophyceae</taxon>
        <taxon>Suessiales</taxon>
        <taxon>Symbiodiniaceae</taxon>
        <taxon>Cladocopium</taxon>
    </lineage>
</organism>
<dbReference type="PROSITE" id="PS50106">
    <property type="entry name" value="PDZ"/>
    <property type="match status" value="1"/>
</dbReference>
<dbReference type="PANTHER" id="PTHR22839">
    <property type="entry name" value="THO COMPLEX SUBUNIT 3 THO3"/>
    <property type="match status" value="1"/>
</dbReference>
<sequence>MSIDAFLALQYENVAETLPDRFVRRGRAAKKDDADFDIVSDVDDAELVTWLEKPGLGTALQYSTFLRVFKARWSDVLKFREKNLCFRDASSASTNPNKFQTGQLHWKRVAQAKPPLHPSVLSALAPAMPLRAVFGVPQSSNKEEGAKDEDLTPTPVTAKKTCTTFEKWLKKQDGDVSLLRDMHTYMCSFEESESSAHPCDAVPHVLDCANDESKALRTKEMAGWFREYVEKRGKPVLFKALDPSMADDTVKLPITALKFAMPPDGMPCLRDWTTCWESMITGGIDLGKVDFSGVPAGTKMTLTESSITVVKGFTKASVIAFVLLALTEMDITRAVVNAFNSKDGVLAKWAVDEEREKAILNVLVGTTATTRHLISTHLSFNKWKESSFTSDLLKSSRWLLGAVPKHCKPPFRRLLAVTPSGQENFLRNHVAKFAHDTRKVRASTKPKFRPSVQEWDRVVNYTQIMEAVKAEVTDYFKDDEKKAAEVNARVHEAFMSRDYMAEILACVESSLPNWSVRHLSLWNEMIAPELVEEINQVDLESVEEATAIALYQEVRSKVSLDEVAWARYRHQLTKKAARDHVVQVQHAKSQNTIGLGIVEKYMDTHCNLNFMKDISTMPNIDAWMKSAAAELKVKQDQLFVVVITDFTKHGTLTTTALNRHVSLMSKCLAKNPKSSAGLLIAPLLAGTAGGGSLRLIENKLEEYKLGVRDIRIPVDMSGIHRNSERPAYYSGWVAVPDVYLPAKGTAYRANKHDDQSIKAADVSEICGSDLWRLQGIPFDQIPSALPEQDFKVPSAKAHLGCQDGRKNLTDVQETAQWVAGESVATSMLKSLLGDNLKRAAVLHTTTYCGSVELACIKLKVPVLSVSENPVNHGFTLLTVSQSLLEEWKLGIGGIGKCLPKYQKDAVDNMPIEATQPELLLCEIQDSKLQIPLTIRQQYLNDPIRCPEWRAVLKEFDRKWTTEVNPTDLEAGERDQPGSDETFSWQTVYPDEPCTKSEMETKYGTSATSFAINDHLAGHIVEGPRLFVVSSGEGEFGTEQPVICFGAGVWLLENKAEQFLQENPDKGYKFEISSDSATVVLVDSDGNDTAPCTIRAAIHSVEQAGTVDFELAGHSCNRPPEVCQGSEEEDRFEIAVKDAMVWKPSAVQLRNVKSKNCASYFDAKQIRESEAVQQARLSLHLAMASAKNIKKSIEDKERKDKIEAHKTKKTNKTIDDNERKDKIKAHKTNKTIDDKQRKDKIEAHKSEKTIDDKQRKDKIEAHKSEKTIDDKQRKDKIKAHKTEKTIDDKQRKDKIEAHKTEKTMDGEEHKNKIEAHKTEKTDDTMDCNLPDTLSPGSPWERDTAEDKKRWKEISKELQGKPLGPTPRLWDNDIGDKEKPEMPDSQETLRLDDFAEEGTTNTQEPIPPKAPAVKGRAKSKACAKAKAKRNASAKAKLLRRKQTPEEKKRVHRIASDRWHEKWLSKGVPRSEASNGSSKTEGKVKKSEKQVDKTKNDAASKASKAEIKDQEVQDTEMSKGTKRRKDSSTSAPPQPAAKKTKNSETGESTIPKEIMDAFGKDRMPALPTNDLRKTKAAYVQEALKTMNEATDGSELLSSGDKYKKALEMWMELLVVVAAAAASSEWSDADSSVVLQMSEAQLLQKLCPQRESSPSFRASAPYWPQIISQQMGPWPLKGPGTVLFEPNRLLDVAKELRNGTGPVVIPGGAQELQLPTSDVVDLLFPCLMGSSLADVFGEDSQGQLTYQELLESCPGLGDVGAADLSRVERLTDGRVVTFEQKPFNMECMSRRWSRGAVIRKLGKNGVAETAGCKAGDIIVTINGEAVLNATLADVEERLEQLPAQLEVGQPVLQEPLYLREATTDLLTSLADVEATEAVEELLPRVSQLMEGQASMSDKLPQVFAGDGGSASHVHVDSTPMVQMCHVVHGVKIFGVDSSAGASGDLKPWVTRWGSPASTEAEVALPVDVDLDQEYAAWLASRETSIAMCRAGDVMLFWGGNPHFGSNGMGAGPCVALFHGFELRQNVEKGAVEGFKRCSIYAMDWTGDKLLVAAKDGPGIRLQDVERGVEERTWSGEWMSIRTDPNNPFVAAAVAWNGKFKLFDTRQASQSVFDVDLKKTSPSMRDFLYLCWSPDSKNIALSNRNDQIYLLGLKKGESNCLRLGSSKNMNMEVNQMVYSPSGDSLWVATGGNPGKLHIFPSDSLQKPERSVTAHNWTAISLACDPTGRYICSGGADGLITVWDPHQLQCMRCFLHPGQVIDKLDFNYQGTLIAWGTGAGERSLNLMGSNTAIPYHQDLTPATVTHLRWHGSKNVLAYSLNASQMSEDRPHRDRRGYNKDTPIIQLLKLPDDL</sequence>
<feature type="compositionally biased region" description="Basic and acidic residues" evidence="5">
    <location>
        <begin position="1211"/>
        <end position="1220"/>
    </location>
</feature>
<evidence type="ECO:0000313" key="8">
    <source>
        <dbReference type="EMBL" id="CAL4765036.1"/>
    </source>
</evidence>
<dbReference type="SMART" id="SM00228">
    <property type="entry name" value="PDZ"/>
    <property type="match status" value="1"/>
</dbReference>
<dbReference type="GO" id="GO:0000445">
    <property type="term" value="C:THO complex part of transcription export complex"/>
    <property type="evidence" value="ECO:0007669"/>
    <property type="project" value="TreeGrafter"/>
</dbReference>
<dbReference type="InterPro" id="IPR036322">
    <property type="entry name" value="WD40_repeat_dom_sf"/>
</dbReference>
<evidence type="ECO:0000313" key="7">
    <source>
        <dbReference type="EMBL" id="CAI3977724.1"/>
    </source>
</evidence>
<dbReference type="InterPro" id="IPR040132">
    <property type="entry name" value="Tex1/THOC3"/>
</dbReference>
<dbReference type="EMBL" id="CAMXCT030000361">
    <property type="protein sequence ID" value="CAL4765036.1"/>
    <property type="molecule type" value="Genomic_DNA"/>
</dbReference>
<evidence type="ECO:0000313" key="9">
    <source>
        <dbReference type="Proteomes" id="UP001152797"/>
    </source>
</evidence>
<dbReference type="Pfam" id="PF00595">
    <property type="entry name" value="PDZ"/>
    <property type="match status" value="1"/>
</dbReference>
<dbReference type="InterPro" id="IPR015943">
    <property type="entry name" value="WD40/YVTN_repeat-like_dom_sf"/>
</dbReference>
<dbReference type="Gene3D" id="2.30.42.10">
    <property type="match status" value="1"/>
</dbReference>
<evidence type="ECO:0000256" key="3">
    <source>
        <dbReference type="ARBA" id="ARBA00046343"/>
    </source>
</evidence>
<evidence type="ECO:0000256" key="2">
    <source>
        <dbReference type="ARBA" id="ARBA00022737"/>
    </source>
</evidence>
<dbReference type="Proteomes" id="UP001152797">
    <property type="component" value="Unassembled WGS sequence"/>
</dbReference>
<keyword evidence="9" id="KW-1185">Reference proteome</keyword>
<dbReference type="InterPro" id="IPR001478">
    <property type="entry name" value="PDZ"/>
</dbReference>
<feature type="compositionally biased region" description="Basic and acidic residues" evidence="5">
    <location>
        <begin position="1279"/>
        <end position="1322"/>
    </location>
</feature>
<dbReference type="PROSITE" id="PS50294">
    <property type="entry name" value="WD_REPEATS_REGION"/>
    <property type="match status" value="1"/>
</dbReference>
<evidence type="ECO:0000256" key="4">
    <source>
        <dbReference type="PROSITE-ProRule" id="PRU00221"/>
    </source>
</evidence>
<dbReference type="GO" id="GO:0006406">
    <property type="term" value="P:mRNA export from nucleus"/>
    <property type="evidence" value="ECO:0007669"/>
    <property type="project" value="InterPro"/>
</dbReference>
<dbReference type="EMBL" id="CAMXCT020000361">
    <property type="protein sequence ID" value="CAL1131099.1"/>
    <property type="molecule type" value="Genomic_DNA"/>
</dbReference>
<feature type="repeat" description="WD" evidence="4">
    <location>
        <begin position="2206"/>
        <end position="2238"/>
    </location>
</feature>
<comment type="caution">
    <text evidence="7">The sequence shown here is derived from an EMBL/GenBank/DDBJ whole genome shotgun (WGS) entry which is preliminary data.</text>
</comment>
<dbReference type="SUPFAM" id="SSF50156">
    <property type="entry name" value="PDZ domain-like"/>
    <property type="match status" value="1"/>
</dbReference>
<dbReference type="InterPro" id="IPR001680">
    <property type="entry name" value="WD40_rpt"/>
</dbReference>
<dbReference type="InterPro" id="IPR036034">
    <property type="entry name" value="PDZ_sf"/>
</dbReference>
<protein>
    <submittedName>
        <fullName evidence="8">THO complex subunit 3</fullName>
    </submittedName>
</protein>
<evidence type="ECO:0000259" key="6">
    <source>
        <dbReference type="PROSITE" id="PS50106"/>
    </source>
</evidence>
<reference evidence="7" key="1">
    <citation type="submission" date="2022-10" db="EMBL/GenBank/DDBJ databases">
        <authorList>
            <person name="Chen Y."/>
            <person name="Dougan E. K."/>
            <person name="Chan C."/>
            <person name="Rhodes N."/>
            <person name="Thang M."/>
        </authorList>
    </citation>
    <scope>NUCLEOTIDE SEQUENCE</scope>
</reference>
<evidence type="ECO:0000256" key="5">
    <source>
        <dbReference type="SAM" id="MobiDB-lite"/>
    </source>
</evidence>
<feature type="compositionally biased region" description="Basic and acidic residues" evidence="5">
    <location>
        <begin position="1477"/>
        <end position="1516"/>
    </location>
</feature>
<feature type="compositionally biased region" description="Basic and acidic residues" evidence="5">
    <location>
        <begin position="1368"/>
        <end position="1391"/>
    </location>
</feature>
<dbReference type="SMART" id="SM00320">
    <property type="entry name" value="WD40"/>
    <property type="match status" value="3"/>
</dbReference>
<gene>
    <name evidence="7" type="ORF">C1SCF055_LOCUS5843</name>
</gene>
<dbReference type="EMBL" id="CAMXCT010000361">
    <property type="protein sequence ID" value="CAI3977724.1"/>
    <property type="molecule type" value="Genomic_DNA"/>
</dbReference>
<name>A0A9P1BQR4_9DINO</name>
<feature type="compositionally biased region" description="Basic and acidic residues" evidence="5">
    <location>
        <begin position="1229"/>
        <end position="1272"/>
    </location>
</feature>